<protein>
    <submittedName>
        <fullName evidence="9">Response regulator transcription factor</fullName>
    </submittedName>
</protein>
<evidence type="ECO:0000256" key="3">
    <source>
        <dbReference type="ARBA" id="ARBA00023125"/>
    </source>
</evidence>
<keyword evidence="4" id="KW-0804">Transcription</keyword>
<evidence type="ECO:0000256" key="6">
    <source>
        <dbReference type="SAM" id="MobiDB-lite"/>
    </source>
</evidence>
<feature type="region of interest" description="Disordered" evidence="6">
    <location>
        <begin position="230"/>
        <end position="275"/>
    </location>
</feature>
<evidence type="ECO:0000313" key="9">
    <source>
        <dbReference type="EMBL" id="MDF3839563.1"/>
    </source>
</evidence>
<dbReference type="EMBL" id="JARJLM010000688">
    <property type="protein sequence ID" value="MDF3839563.1"/>
    <property type="molecule type" value="Genomic_DNA"/>
</dbReference>
<dbReference type="Proteomes" id="UP001216674">
    <property type="component" value="Unassembled WGS sequence"/>
</dbReference>
<dbReference type="Pfam" id="PF00072">
    <property type="entry name" value="Response_reg"/>
    <property type="match status" value="1"/>
</dbReference>
<gene>
    <name evidence="9" type="ORF">P3W85_42495</name>
</gene>
<dbReference type="SMART" id="SM00448">
    <property type="entry name" value="REC"/>
    <property type="match status" value="1"/>
</dbReference>
<dbReference type="SMART" id="SM00421">
    <property type="entry name" value="HTH_LUXR"/>
    <property type="match status" value="1"/>
</dbReference>
<keyword evidence="10" id="KW-1185">Reference proteome</keyword>
<feature type="modified residue" description="4-aspartylphosphate" evidence="5">
    <location>
        <position position="57"/>
    </location>
</feature>
<dbReference type="CDD" id="cd17535">
    <property type="entry name" value="REC_NarL-like"/>
    <property type="match status" value="1"/>
</dbReference>
<evidence type="ECO:0000313" key="10">
    <source>
        <dbReference type="Proteomes" id="UP001216674"/>
    </source>
</evidence>
<dbReference type="InterPro" id="IPR011006">
    <property type="entry name" value="CheY-like_superfamily"/>
</dbReference>
<keyword evidence="1 5" id="KW-0597">Phosphoprotein</keyword>
<feature type="domain" description="Response regulatory" evidence="8">
    <location>
        <begin position="6"/>
        <end position="122"/>
    </location>
</feature>
<evidence type="ECO:0000259" key="7">
    <source>
        <dbReference type="PROSITE" id="PS50043"/>
    </source>
</evidence>
<comment type="caution">
    <text evidence="9">The sequence shown here is derived from an EMBL/GenBank/DDBJ whole genome shotgun (WGS) entry which is preliminary data.</text>
</comment>
<feature type="domain" description="HTH luxR-type" evidence="7">
    <location>
        <begin position="150"/>
        <end position="215"/>
    </location>
</feature>
<keyword evidence="3" id="KW-0238">DNA-binding</keyword>
<evidence type="ECO:0000259" key="8">
    <source>
        <dbReference type="PROSITE" id="PS50110"/>
    </source>
</evidence>
<proteinExistence type="predicted"/>
<dbReference type="InterPro" id="IPR000792">
    <property type="entry name" value="Tscrpt_reg_LuxR_C"/>
</dbReference>
<dbReference type="Pfam" id="PF00196">
    <property type="entry name" value="GerE"/>
    <property type="match status" value="1"/>
</dbReference>
<evidence type="ECO:0000256" key="4">
    <source>
        <dbReference type="ARBA" id="ARBA00023163"/>
    </source>
</evidence>
<evidence type="ECO:0000256" key="2">
    <source>
        <dbReference type="ARBA" id="ARBA00023015"/>
    </source>
</evidence>
<evidence type="ECO:0000256" key="5">
    <source>
        <dbReference type="PROSITE-ProRule" id="PRU00169"/>
    </source>
</evidence>
<sequence>MNIKCNVLIAEDHHLLRSGLRSMVSGIAEYNVVGEAKDGREACHLAISLSPDLILMDLSMPGMNGIDAIAAIRRRTPSIRIIALTVHQSDEYVREALRAGVDGYVLKDASFEELVFAMHAVMQGKKHLSAEMYGSLVESFVSGNDPAAPTHNAWDILTARERSVLKLVAEGRSNKQAGQYLNLSPKTIEKYRASLMHKLGITNLTGLVLIAINMGLITSLAKQYYDPARSEKPSLTHAPEAPDDDMGSGDDARDGRSGSAAGNDGRLNGPCRDAT</sequence>
<dbReference type="Gene3D" id="3.40.50.2300">
    <property type="match status" value="1"/>
</dbReference>
<dbReference type="InterPro" id="IPR058245">
    <property type="entry name" value="NreC/VraR/RcsB-like_REC"/>
</dbReference>
<dbReference type="SUPFAM" id="SSF46894">
    <property type="entry name" value="C-terminal effector domain of the bipartite response regulators"/>
    <property type="match status" value="1"/>
</dbReference>
<dbReference type="PANTHER" id="PTHR43214:SF41">
    <property type="entry name" value="NITRATE_NITRITE RESPONSE REGULATOR PROTEIN NARP"/>
    <property type="match status" value="1"/>
</dbReference>
<dbReference type="SUPFAM" id="SSF52172">
    <property type="entry name" value="CheY-like"/>
    <property type="match status" value="1"/>
</dbReference>
<dbReference type="InterPro" id="IPR016032">
    <property type="entry name" value="Sig_transdc_resp-reg_C-effctor"/>
</dbReference>
<dbReference type="PROSITE" id="PS50110">
    <property type="entry name" value="RESPONSE_REGULATORY"/>
    <property type="match status" value="1"/>
</dbReference>
<dbReference type="InterPro" id="IPR001789">
    <property type="entry name" value="Sig_transdc_resp-reg_receiver"/>
</dbReference>
<reference evidence="9 10" key="1">
    <citation type="submission" date="2023-03" db="EMBL/GenBank/DDBJ databases">
        <title>Draft assemblies of triclosan tolerant bacteria isolated from returned activated sludge.</title>
        <authorList>
            <person name="Van Hamelsveld S."/>
        </authorList>
    </citation>
    <scope>NUCLEOTIDE SEQUENCE [LARGE SCALE GENOMIC DNA]</scope>
    <source>
        <strain evidence="9 10">GW210010_S58</strain>
    </source>
</reference>
<dbReference type="PROSITE" id="PS50043">
    <property type="entry name" value="HTH_LUXR_2"/>
    <property type="match status" value="1"/>
</dbReference>
<evidence type="ECO:0000256" key="1">
    <source>
        <dbReference type="ARBA" id="ARBA00022553"/>
    </source>
</evidence>
<keyword evidence="2" id="KW-0805">Transcription regulation</keyword>
<name>A0ABT6B4N5_9BURK</name>
<dbReference type="RefSeq" id="WP_051078635.1">
    <property type="nucleotide sequence ID" value="NZ_JARJLM010000688.1"/>
</dbReference>
<dbReference type="InterPro" id="IPR039420">
    <property type="entry name" value="WalR-like"/>
</dbReference>
<dbReference type="PRINTS" id="PR00038">
    <property type="entry name" value="HTHLUXR"/>
</dbReference>
<organism evidence="9 10">
    <name type="scientific">Cupriavidus basilensis</name>
    <dbReference type="NCBI Taxonomy" id="68895"/>
    <lineage>
        <taxon>Bacteria</taxon>
        <taxon>Pseudomonadati</taxon>
        <taxon>Pseudomonadota</taxon>
        <taxon>Betaproteobacteria</taxon>
        <taxon>Burkholderiales</taxon>
        <taxon>Burkholderiaceae</taxon>
        <taxon>Cupriavidus</taxon>
    </lineage>
</organism>
<accession>A0ABT6B4N5</accession>
<dbReference type="PANTHER" id="PTHR43214">
    <property type="entry name" value="TWO-COMPONENT RESPONSE REGULATOR"/>
    <property type="match status" value="1"/>
</dbReference>
<dbReference type="CDD" id="cd06170">
    <property type="entry name" value="LuxR_C_like"/>
    <property type="match status" value="1"/>
</dbReference>